<dbReference type="SUPFAM" id="SSF46894">
    <property type="entry name" value="C-terminal effector domain of the bipartite response regulators"/>
    <property type="match status" value="1"/>
</dbReference>
<dbReference type="RefSeq" id="WP_184959201.1">
    <property type="nucleotide sequence ID" value="NZ_JACHIN010000001.1"/>
</dbReference>
<evidence type="ECO:0000256" key="2">
    <source>
        <dbReference type="ARBA" id="ARBA00023125"/>
    </source>
</evidence>
<accession>A0A7W8EE53</accession>
<keyword evidence="1" id="KW-0805">Transcription regulation</keyword>
<evidence type="ECO:0000256" key="3">
    <source>
        <dbReference type="ARBA" id="ARBA00023163"/>
    </source>
</evidence>
<dbReference type="InterPro" id="IPR029016">
    <property type="entry name" value="GAF-like_dom_sf"/>
</dbReference>
<evidence type="ECO:0000259" key="4">
    <source>
        <dbReference type="SMART" id="SM00862"/>
    </source>
</evidence>
<dbReference type="EMBL" id="JACHIN010000001">
    <property type="protein sequence ID" value="MBB5076073.1"/>
    <property type="molecule type" value="Genomic_DNA"/>
</dbReference>
<dbReference type="GO" id="GO:0006355">
    <property type="term" value="P:regulation of DNA-templated transcription"/>
    <property type="evidence" value="ECO:0007669"/>
    <property type="project" value="InterPro"/>
</dbReference>
<keyword evidence="3" id="KW-0804">Transcription</keyword>
<dbReference type="GO" id="GO:0003677">
    <property type="term" value="F:DNA binding"/>
    <property type="evidence" value="ECO:0007669"/>
    <property type="project" value="UniProtKB-KW"/>
</dbReference>
<comment type="caution">
    <text evidence="5">The sequence shown here is derived from an EMBL/GenBank/DDBJ whole genome shotgun (WGS) entry which is preliminary data.</text>
</comment>
<gene>
    <name evidence="5" type="ORF">HNR40_001519</name>
</gene>
<dbReference type="InterPro" id="IPR016032">
    <property type="entry name" value="Sig_transdc_resp-reg_C-effctor"/>
</dbReference>
<organism evidence="5 6">
    <name type="scientific">Nonomuraea endophytica</name>
    <dbReference type="NCBI Taxonomy" id="714136"/>
    <lineage>
        <taxon>Bacteria</taxon>
        <taxon>Bacillati</taxon>
        <taxon>Actinomycetota</taxon>
        <taxon>Actinomycetes</taxon>
        <taxon>Streptosporangiales</taxon>
        <taxon>Streptosporangiaceae</taxon>
        <taxon>Nonomuraea</taxon>
    </lineage>
</organism>
<dbReference type="Pfam" id="PF01590">
    <property type="entry name" value="GAF"/>
    <property type="match status" value="1"/>
</dbReference>
<dbReference type="AlphaFoldDB" id="A0A7W8EE53"/>
<name>A0A7W8EE53_9ACTN</name>
<keyword evidence="6" id="KW-1185">Reference proteome</keyword>
<evidence type="ECO:0000256" key="1">
    <source>
        <dbReference type="ARBA" id="ARBA00023015"/>
    </source>
</evidence>
<evidence type="ECO:0000313" key="6">
    <source>
        <dbReference type="Proteomes" id="UP000568380"/>
    </source>
</evidence>
<dbReference type="GO" id="GO:0000160">
    <property type="term" value="P:phosphorelay signal transduction system"/>
    <property type="evidence" value="ECO:0007669"/>
    <property type="project" value="InterPro"/>
</dbReference>
<feature type="domain" description="OmpR/PhoB-type" evidence="4">
    <location>
        <begin position="309"/>
        <end position="373"/>
    </location>
</feature>
<dbReference type="SMART" id="SM00862">
    <property type="entry name" value="Trans_reg_C"/>
    <property type="match status" value="1"/>
</dbReference>
<evidence type="ECO:0000313" key="5">
    <source>
        <dbReference type="EMBL" id="MBB5076073.1"/>
    </source>
</evidence>
<dbReference type="Gene3D" id="1.10.10.10">
    <property type="entry name" value="Winged helix-like DNA-binding domain superfamily/Winged helix DNA-binding domain"/>
    <property type="match status" value="1"/>
</dbReference>
<proteinExistence type="predicted"/>
<reference evidence="5 6" key="1">
    <citation type="submission" date="2020-08" db="EMBL/GenBank/DDBJ databases">
        <title>Genomic Encyclopedia of Type Strains, Phase IV (KMG-IV): sequencing the most valuable type-strain genomes for metagenomic binning, comparative biology and taxonomic classification.</title>
        <authorList>
            <person name="Goeker M."/>
        </authorList>
    </citation>
    <scope>NUCLEOTIDE SEQUENCE [LARGE SCALE GENOMIC DNA]</scope>
    <source>
        <strain evidence="5 6">DSM 45385</strain>
    </source>
</reference>
<dbReference type="InterPro" id="IPR036388">
    <property type="entry name" value="WH-like_DNA-bd_sf"/>
</dbReference>
<dbReference type="InterPro" id="IPR003018">
    <property type="entry name" value="GAF"/>
</dbReference>
<dbReference type="Proteomes" id="UP000568380">
    <property type="component" value="Unassembled WGS sequence"/>
</dbReference>
<sequence length="477" mass="51694">MSYASLDAYSRKLRGAHEAAWTGATLPEGAPRRLISASWERSIQAGVDPENTAAPLVYDVSRINDVRESHPLQPLLPLLAGTLTTMADASGHVAIITDGDGNILWRDGNRTMMRRGDRVGLADGHKWSEGSVGTNGIGTALADRTPVHVYSEEHLMRVLHVWSCSAAPIVDPDTDEVLGIVDISGTAPSLHPATVALVTATAKLAESQLTVRMYERDERLRRRFDGLRDHAGILVTATGRVIAGDPGGLLGERIARPAAGSRYVLPSGRAVLLEPFHDGYLLRVTTESAPPTLQLTFLGEGQPTARLGGRHIALSLRHAEILALLALHPRGLTAEQLCFYLYGDAGNPVTIRAEIHRLRSQLGDTVGAKPYRLTSPVEADFVELRSLLASGDPSAVARAYPGPLLPRSESPELRRARDELEVQVRASLLRSGSPEDLWIYAQTANGRDDMQILERLSTTLPTTDPRAITARIRLRSP</sequence>
<dbReference type="InterPro" id="IPR001867">
    <property type="entry name" value="OmpR/PhoB-type_DNA-bd"/>
</dbReference>
<keyword evidence="2" id="KW-0238">DNA-binding</keyword>
<dbReference type="Gene3D" id="3.30.450.40">
    <property type="match status" value="1"/>
</dbReference>
<protein>
    <recommendedName>
        <fullName evidence="4">OmpR/PhoB-type domain-containing protein</fullName>
    </recommendedName>
</protein>